<accession>A0ABX5WZ53</accession>
<dbReference type="Pfam" id="PF05168">
    <property type="entry name" value="HEPN"/>
    <property type="match status" value="1"/>
</dbReference>
<dbReference type="Proteomes" id="UP000315947">
    <property type="component" value="Chromosome"/>
</dbReference>
<feature type="domain" description="HEPN" evidence="1">
    <location>
        <begin position="2"/>
        <end position="49"/>
    </location>
</feature>
<dbReference type="EMBL" id="CP041614">
    <property type="protein sequence ID" value="QDO84091.1"/>
    <property type="molecule type" value="Genomic_DNA"/>
</dbReference>
<dbReference type="SUPFAM" id="SSF81593">
    <property type="entry name" value="Nucleotidyltransferase substrate binding subunit/domain"/>
    <property type="match status" value="1"/>
</dbReference>
<proteinExistence type="predicted"/>
<evidence type="ECO:0000313" key="3">
    <source>
        <dbReference type="Proteomes" id="UP000315947"/>
    </source>
</evidence>
<organism evidence="2 3">
    <name type="scientific">Shewanella psychropiezotolerans</name>
    <dbReference type="NCBI Taxonomy" id="2593655"/>
    <lineage>
        <taxon>Bacteria</taxon>
        <taxon>Pseudomonadati</taxon>
        <taxon>Pseudomonadota</taxon>
        <taxon>Gammaproteobacteria</taxon>
        <taxon>Alteromonadales</taxon>
        <taxon>Shewanellaceae</taxon>
        <taxon>Shewanella</taxon>
    </lineage>
</organism>
<name>A0ABX5WZ53_9GAMM</name>
<reference evidence="2 3" key="1">
    <citation type="submission" date="2019-07" db="EMBL/GenBank/DDBJ databases">
        <title>Shewanella sp. YLB-06 whole genomic sequence.</title>
        <authorList>
            <person name="Yu L."/>
        </authorList>
    </citation>
    <scope>NUCLEOTIDE SEQUENCE [LARGE SCALE GENOMIC DNA]</scope>
    <source>
        <strain evidence="2 3">YLB-06</strain>
    </source>
</reference>
<dbReference type="InterPro" id="IPR007842">
    <property type="entry name" value="HEPN_dom"/>
</dbReference>
<keyword evidence="3" id="KW-1185">Reference proteome</keyword>
<evidence type="ECO:0000259" key="1">
    <source>
        <dbReference type="Pfam" id="PF05168"/>
    </source>
</evidence>
<sequence>MSTEKYNKAAFLLHQATEHFYSAILLVFTRYKPNVHDLKKLGSRVAGIEPEFLTVFPMGTADGSNSFARAMLMPAINPVM</sequence>
<dbReference type="RefSeq" id="WP_144046457.1">
    <property type="nucleotide sequence ID" value="NZ_CP041614.1"/>
</dbReference>
<protein>
    <submittedName>
        <fullName evidence="2">HEPN domain-containing protein</fullName>
    </submittedName>
</protein>
<dbReference type="Gene3D" id="1.20.120.330">
    <property type="entry name" value="Nucleotidyltransferases domain 2"/>
    <property type="match status" value="1"/>
</dbReference>
<gene>
    <name evidence="2" type="ORF">FM037_13685</name>
</gene>
<evidence type="ECO:0000313" key="2">
    <source>
        <dbReference type="EMBL" id="QDO84091.1"/>
    </source>
</evidence>